<comment type="subcellular location">
    <subcellularLocation>
        <location evidence="1">Membrane</location>
        <topology evidence="1">Single-pass type IV membrane protein</topology>
    </subcellularLocation>
</comment>
<feature type="region of interest" description="Disordered" evidence="8">
    <location>
        <begin position="30"/>
        <end position="71"/>
    </location>
</feature>
<dbReference type="InterPro" id="IPR010989">
    <property type="entry name" value="SNARE"/>
</dbReference>
<gene>
    <name evidence="11" type="ORF">A4X09_0g6179</name>
</gene>
<dbReference type="GO" id="GO:0006888">
    <property type="term" value="P:endoplasmic reticulum to Golgi vesicle-mediated transport"/>
    <property type="evidence" value="ECO:0007669"/>
    <property type="project" value="TreeGrafter"/>
</dbReference>
<dbReference type="InterPro" id="IPR000727">
    <property type="entry name" value="T_SNARE_dom"/>
</dbReference>
<dbReference type="PANTHER" id="PTHR19957:SF3">
    <property type="entry name" value="SYNTAXIN-5"/>
    <property type="match status" value="1"/>
</dbReference>
<dbReference type="SMART" id="SM00397">
    <property type="entry name" value="t_SNARE"/>
    <property type="match status" value="1"/>
</dbReference>
<keyword evidence="6" id="KW-0175">Coiled coil</keyword>
<proteinExistence type="inferred from homology"/>
<evidence type="ECO:0000256" key="5">
    <source>
        <dbReference type="ARBA" id="ARBA00022989"/>
    </source>
</evidence>
<dbReference type="AlphaFoldDB" id="A0A8X7N392"/>
<evidence type="ECO:0000256" key="7">
    <source>
        <dbReference type="ARBA" id="ARBA00023136"/>
    </source>
</evidence>
<dbReference type="GO" id="GO:0005484">
    <property type="term" value="F:SNAP receptor activity"/>
    <property type="evidence" value="ECO:0007669"/>
    <property type="project" value="TreeGrafter"/>
</dbReference>
<feature type="compositionally biased region" description="Low complexity" evidence="8">
    <location>
        <begin position="264"/>
        <end position="280"/>
    </location>
</feature>
<evidence type="ECO:0000256" key="8">
    <source>
        <dbReference type="SAM" id="MobiDB-lite"/>
    </source>
</evidence>
<feature type="compositionally biased region" description="Low complexity" evidence="8">
    <location>
        <begin position="215"/>
        <end position="229"/>
    </location>
</feature>
<keyword evidence="5 9" id="KW-1133">Transmembrane helix</keyword>
<dbReference type="GO" id="GO:0000139">
    <property type="term" value="C:Golgi membrane"/>
    <property type="evidence" value="ECO:0007669"/>
    <property type="project" value="TreeGrafter"/>
</dbReference>
<evidence type="ECO:0000256" key="9">
    <source>
        <dbReference type="SAM" id="Phobius"/>
    </source>
</evidence>
<reference evidence="11" key="1">
    <citation type="submission" date="2016-04" db="EMBL/GenBank/DDBJ databases">
        <authorList>
            <person name="Nguyen H.D."/>
            <person name="Samba Siva P."/>
            <person name="Cullis J."/>
            <person name="Levesque C.A."/>
            <person name="Hambleton S."/>
        </authorList>
    </citation>
    <scope>NUCLEOTIDE SEQUENCE</scope>
    <source>
        <strain evidence="11">DAOMC 236422</strain>
    </source>
</reference>
<keyword evidence="7 9" id="KW-0472">Membrane</keyword>
<evidence type="ECO:0000256" key="6">
    <source>
        <dbReference type="ARBA" id="ARBA00023054"/>
    </source>
</evidence>
<accession>A0A8X7N392</accession>
<dbReference type="GO" id="GO:0000149">
    <property type="term" value="F:SNARE binding"/>
    <property type="evidence" value="ECO:0007669"/>
    <property type="project" value="TreeGrafter"/>
</dbReference>
<keyword evidence="12" id="KW-1185">Reference proteome</keyword>
<evidence type="ECO:0000313" key="11">
    <source>
        <dbReference type="EMBL" id="KAE8266167.1"/>
    </source>
</evidence>
<dbReference type="GO" id="GO:0031201">
    <property type="term" value="C:SNARE complex"/>
    <property type="evidence" value="ECO:0007669"/>
    <property type="project" value="TreeGrafter"/>
</dbReference>
<dbReference type="GO" id="GO:0048278">
    <property type="term" value="P:vesicle docking"/>
    <property type="evidence" value="ECO:0007669"/>
    <property type="project" value="TreeGrafter"/>
</dbReference>
<feature type="transmembrane region" description="Helical" evidence="9">
    <location>
        <begin position="416"/>
        <end position="435"/>
    </location>
</feature>
<feature type="domain" description="T-SNARE coiled-coil homology" evidence="10">
    <location>
        <begin position="345"/>
        <end position="407"/>
    </location>
</feature>
<dbReference type="InterPro" id="IPR045242">
    <property type="entry name" value="Syntaxin"/>
</dbReference>
<dbReference type="Pfam" id="PF05739">
    <property type="entry name" value="SNARE"/>
    <property type="match status" value="1"/>
</dbReference>
<evidence type="ECO:0000256" key="3">
    <source>
        <dbReference type="ARBA" id="ARBA00022448"/>
    </source>
</evidence>
<dbReference type="PROSITE" id="PS50192">
    <property type="entry name" value="T_SNARE"/>
    <property type="match status" value="1"/>
</dbReference>
<evidence type="ECO:0000259" key="10">
    <source>
        <dbReference type="PROSITE" id="PS50192"/>
    </source>
</evidence>
<evidence type="ECO:0000256" key="1">
    <source>
        <dbReference type="ARBA" id="ARBA00004211"/>
    </source>
</evidence>
<keyword evidence="3" id="KW-0813">Transport</keyword>
<dbReference type="Gene3D" id="1.20.58.70">
    <property type="match status" value="1"/>
</dbReference>
<evidence type="ECO:0000256" key="2">
    <source>
        <dbReference type="ARBA" id="ARBA00009063"/>
    </source>
</evidence>
<sequence length="436" mass="45726">MAYAAHHSHRGYAASPKDRTAEFHTAVSHLRQRAGGAGASAPGPRLAAGAASPANGAATPTASGSSANKQVPKGKAQAFAVRAGAIAKDIASTTAKLERLAQLARRKNTLFDDRPVEISELTYIIKHDIAAINKQLADLQAFNRAGGGAGAGQKDKGDEHRGNVVTLLQSKLAGATTNFQDILEVRTQNMKASRERTDQFVSGAPSMALGLGDNSGMCSSSSSSPSCSGDNVLTPVPVLRSRKQNPSQSSPSPYGYGTDSPLYNPNGPGSSAGGLAAAAGRELPQGGGGGYPSIQDEYDPKGKGKATGDFLALDMGYTPAVPGAPGQGQGGQYMQMQLMEQNQDHAYVQQRSSAIESIESTISELGQIFGQLAQMVAEQRETVQRIDENVNDVVDNVGGAQRELLKYYASVSSNRWLMLKIFGVLIVFFLVFVLVS</sequence>
<evidence type="ECO:0000256" key="4">
    <source>
        <dbReference type="ARBA" id="ARBA00022692"/>
    </source>
</evidence>
<feature type="region of interest" description="Disordered" evidence="8">
    <location>
        <begin position="212"/>
        <end position="305"/>
    </location>
</feature>
<dbReference type="SUPFAM" id="SSF47661">
    <property type="entry name" value="t-snare proteins"/>
    <property type="match status" value="1"/>
</dbReference>
<dbReference type="GO" id="GO:0006886">
    <property type="term" value="P:intracellular protein transport"/>
    <property type="evidence" value="ECO:0007669"/>
    <property type="project" value="TreeGrafter"/>
</dbReference>
<comment type="caution">
    <text evidence="11">The sequence shown here is derived from an EMBL/GenBank/DDBJ whole genome shotgun (WGS) entry which is preliminary data.</text>
</comment>
<reference evidence="11" key="2">
    <citation type="journal article" date="2019" name="IMA Fungus">
        <title>Genome sequencing and comparison of five Tilletia species to identify candidate genes for the detection of regulated species infecting wheat.</title>
        <authorList>
            <person name="Nguyen H.D.T."/>
            <person name="Sultana T."/>
            <person name="Kesanakurti P."/>
            <person name="Hambleton S."/>
        </authorList>
    </citation>
    <scope>NUCLEOTIDE SEQUENCE</scope>
    <source>
        <strain evidence="11">DAOMC 236422</strain>
    </source>
</reference>
<dbReference type="CDD" id="cd15844">
    <property type="entry name" value="SNARE_syntaxin5"/>
    <property type="match status" value="1"/>
</dbReference>
<organism evidence="11 12">
    <name type="scientific">Tilletia walkeri</name>
    <dbReference type="NCBI Taxonomy" id="117179"/>
    <lineage>
        <taxon>Eukaryota</taxon>
        <taxon>Fungi</taxon>
        <taxon>Dikarya</taxon>
        <taxon>Basidiomycota</taxon>
        <taxon>Ustilaginomycotina</taxon>
        <taxon>Exobasidiomycetes</taxon>
        <taxon>Tilletiales</taxon>
        <taxon>Tilletiaceae</taxon>
        <taxon>Tilletia</taxon>
    </lineage>
</organism>
<evidence type="ECO:0000313" key="12">
    <source>
        <dbReference type="Proteomes" id="UP000078113"/>
    </source>
</evidence>
<dbReference type="GO" id="GO:0006906">
    <property type="term" value="P:vesicle fusion"/>
    <property type="evidence" value="ECO:0007669"/>
    <property type="project" value="TreeGrafter"/>
</dbReference>
<comment type="similarity">
    <text evidence="2">Belongs to the syntaxin family.</text>
</comment>
<dbReference type="PANTHER" id="PTHR19957">
    <property type="entry name" value="SYNTAXIN"/>
    <property type="match status" value="1"/>
</dbReference>
<feature type="compositionally biased region" description="Low complexity" evidence="8">
    <location>
        <begin position="39"/>
        <end position="68"/>
    </location>
</feature>
<protein>
    <recommendedName>
        <fullName evidence="10">t-SNARE coiled-coil homology domain-containing protein</fullName>
    </recommendedName>
</protein>
<dbReference type="EMBL" id="LWDG02000371">
    <property type="protein sequence ID" value="KAE8266167.1"/>
    <property type="molecule type" value="Genomic_DNA"/>
</dbReference>
<dbReference type="Proteomes" id="UP000078113">
    <property type="component" value="Unassembled WGS sequence"/>
</dbReference>
<name>A0A8X7N392_9BASI</name>
<keyword evidence="4 9" id="KW-0812">Transmembrane</keyword>